<dbReference type="GO" id="GO:0032259">
    <property type="term" value="P:methylation"/>
    <property type="evidence" value="ECO:0007669"/>
    <property type="project" value="UniProtKB-KW"/>
</dbReference>
<dbReference type="Gene3D" id="3.40.50.150">
    <property type="entry name" value="Vaccinia Virus protein VP39"/>
    <property type="match status" value="1"/>
</dbReference>
<keyword evidence="1" id="KW-0489">Methyltransferase</keyword>
<reference evidence="1" key="1">
    <citation type="submission" date="2020-03" db="EMBL/GenBank/DDBJ databases">
        <title>The deep terrestrial virosphere.</title>
        <authorList>
            <person name="Holmfeldt K."/>
            <person name="Nilsson E."/>
            <person name="Simone D."/>
            <person name="Lopez-Fernandez M."/>
            <person name="Wu X."/>
            <person name="de Brujin I."/>
            <person name="Lundin D."/>
            <person name="Andersson A."/>
            <person name="Bertilsson S."/>
            <person name="Dopson M."/>
        </authorList>
    </citation>
    <scope>NUCLEOTIDE SEQUENCE</scope>
    <source>
        <strain evidence="2">MM415A00315</strain>
        <strain evidence="1">MM415B00552</strain>
    </source>
</reference>
<accession>A0A6M3J315</accession>
<dbReference type="EMBL" id="MT141511">
    <property type="protein sequence ID" value="QJA64024.1"/>
    <property type="molecule type" value="Genomic_DNA"/>
</dbReference>
<proteinExistence type="predicted"/>
<protein>
    <submittedName>
        <fullName evidence="1">Putative methyltransferase</fullName>
    </submittedName>
</protein>
<gene>
    <name evidence="2" type="ORF">MM415A00315_0032</name>
    <name evidence="1" type="ORF">MM415B00552_0014</name>
</gene>
<evidence type="ECO:0000313" key="1">
    <source>
        <dbReference type="EMBL" id="QJA64024.1"/>
    </source>
</evidence>
<sequence length="216" mass="24924">MKPKLLDLFCGAGGTTKGYQRAGFYVVGVDIKPQPHYCGDEFHQADALEFPLEGYDAYHASPPCQGYGITRNIHTCKDKDYPLLIDDIRRYLLATQRPLVIENVWGAPLAYSVMLCGLMFNLKVLRHRIFETNFYVMQPGHPYHRNIRIGQDGFCCVVAHSAVKGNTSFQYPNKKWMWEEAMNIDWMTKYELTQAIPPVYTEYIGKYLMQHIISKK</sequence>
<dbReference type="EMBL" id="MT142503">
    <property type="protein sequence ID" value="QJA83107.1"/>
    <property type="molecule type" value="Genomic_DNA"/>
</dbReference>
<keyword evidence="1" id="KW-0808">Transferase</keyword>
<evidence type="ECO:0000313" key="2">
    <source>
        <dbReference type="EMBL" id="QJA83107.1"/>
    </source>
</evidence>
<dbReference type="AlphaFoldDB" id="A0A6M3J315"/>
<dbReference type="InterPro" id="IPR029063">
    <property type="entry name" value="SAM-dependent_MTases_sf"/>
</dbReference>
<dbReference type="GO" id="GO:0008168">
    <property type="term" value="F:methyltransferase activity"/>
    <property type="evidence" value="ECO:0007669"/>
    <property type="project" value="UniProtKB-KW"/>
</dbReference>
<name>A0A6M3J315_9ZZZZ</name>
<organism evidence="1">
    <name type="scientific">viral metagenome</name>
    <dbReference type="NCBI Taxonomy" id="1070528"/>
    <lineage>
        <taxon>unclassified sequences</taxon>
        <taxon>metagenomes</taxon>
        <taxon>organismal metagenomes</taxon>
    </lineage>
</organism>
<dbReference type="SUPFAM" id="SSF53335">
    <property type="entry name" value="S-adenosyl-L-methionine-dependent methyltransferases"/>
    <property type="match status" value="1"/>
</dbReference>